<organism evidence="2 3">
    <name type="scientific">Ancylobacter dichloromethanicus</name>
    <dbReference type="NCBI Taxonomy" id="518825"/>
    <lineage>
        <taxon>Bacteria</taxon>
        <taxon>Pseudomonadati</taxon>
        <taxon>Pseudomonadota</taxon>
        <taxon>Alphaproteobacteria</taxon>
        <taxon>Hyphomicrobiales</taxon>
        <taxon>Xanthobacteraceae</taxon>
        <taxon>Ancylobacter</taxon>
    </lineage>
</organism>
<dbReference type="EMBL" id="BSFJ01000020">
    <property type="protein sequence ID" value="GLK73099.1"/>
    <property type="molecule type" value="Genomic_DNA"/>
</dbReference>
<reference evidence="2" key="2">
    <citation type="submission" date="2023-01" db="EMBL/GenBank/DDBJ databases">
        <authorList>
            <person name="Sun Q."/>
            <person name="Evtushenko L."/>
        </authorList>
    </citation>
    <scope>NUCLEOTIDE SEQUENCE</scope>
    <source>
        <strain evidence="2">VKM B-2484</strain>
    </source>
</reference>
<reference evidence="2" key="1">
    <citation type="journal article" date="2014" name="Int. J. Syst. Evol. Microbiol.">
        <title>Complete genome sequence of Corynebacterium casei LMG S-19264T (=DSM 44701T), isolated from a smear-ripened cheese.</title>
        <authorList>
            <consortium name="US DOE Joint Genome Institute (JGI-PGF)"/>
            <person name="Walter F."/>
            <person name="Albersmeier A."/>
            <person name="Kalinowski J."/>
            <person name="Ruckert C."/>
        </authorList>
    </citation>
    <scope>NUCLEOTIDE SEQUENCE</scope>
    <source>
        <strain evidence="2">VKM B-2484</strain>
    </source>
</reference>
<dbReference type="PANTHER" id="PTHR42695:SF5">
    <property type="entry name" value="GLUTAMINE AMIDOTRANSFERASE YLR126C-RELATED"/>
    <property type="match status" value="1"/>
</dbReference>
<dbReference type="Pfam" id="PF00117">
    <property type="entry name" value="GATase"/>
    <property type="match status" value="1"/>
</dbReference>
<gene>
    <name evidence="2" type="ORF">GCM10017643_32150</name>
</gene>
<dbReference type="Gene3D" id="3.40.50.880">
    <property type="match status" value="1"/>
</dbReference>
<evidence type="ECO:0000313" key="2">
    <source>
        <dbReference type="EMBL" id="GLK73099.1"/>
    </source>
</evidence>
<dbReference type="NCBIfam" id="NF005072">
    <property type="entry name" value="PRK06490.1"/>
    <property type="match status" value="1"/>
</dbReference>
<sequence>MGRRNRGVILAWEGPHPNPVQCRTEIMASAFPPLPVLIVLHQEHSSPGRVGRLLAERGHRLDIRRPCLGEALPPTLAGHAGAVVFGGPQSANDAHDYVRAEIDWIGVPLREGKPYLGICLGAQMLARHLGARVAPHPEGLVEIGYYPIRATAAGAELLGAAPRAEAGAGAGAVADDDGGTARWPDHVYHWHREGFDLAAGAELLAEGPTFRNQAFRYGARAYGIQFHPEVTHHMMCRWTVRGGERLDLPGARPRRAHFADRLQHDARIRLWLDAFVDHWLAGDGAPPATAAN</sequence>
<dbReference type="PANTHER" id="PTHR42695">
    <property type="entry name" value="GLUTAMINE AMIDOTRANSFERASE YLR126C-RELATED"/>
    <property type="match status" value="1"/>
</dbReference>
<name>A0A9W6JC80_9HYPH</name>
<dbReference type="InterPro" id="IPR017926">
    <property type="entry name" value="GATASE"/>
</dbReference>
<dbReference type="PROSITE" id="PS51273">
    <property type="entry name" value="GATASE_TYPE_1"/>
    <property type="match status" value="1"/>
</dbReference>
<dbReference type="CDD" id="cd01741">
    <property type="entry name" value="GATase1_1"/>
    <property type="match status" value="1"/>
</dbReference>
<dbReference type="InterPro" id="IPR044992">
    <property type="entry name" value="ChyE-like"/>
</dbReference>
<evidence type="ECO:0000313" key="3">
    <source>
        <dbReference type="Proteomes" id="UP001143370"/>
    </source>
</evidence>
<feature type="domain" description="Glutamine amidotransferase" evidence="1">
    <location>
        <begin position="76"/>
        <end position="233"/>
    </location>
</feature>
<dbReference type="InterPro" id="IPR029062">
    <property type="entry name" value="Class_I_gatase-like"/>
</dbReference>
<evidence type="ECO:0000259" key="1">
    <source>
        <dbReference type="Pfam" id="PF00117"/>
    </source>
</evidence>
<accession>A0A9W6JC80</accession>
<proteinExistence type="predicted"/>
<dbReference type="AlphaFoldDB" id="A0A9W6JC80"/>
<dbReference type="GO" id="GO:0005829">
    <property type="term" value="C:cytosol"/>
    <property type="evidence" value="ECO:0007669"/>
    <property type="project" value="TreeGrafter"/>
</dbReference>
<protein>
    <submittedName>
        <fullName evidence="2">GMP synthase</fullName>
    </submittedName>
</protein>
<comment type="caution">
    <text evidence="2">The sequence shown here is derived from an EMBL/GenBank/DDBJ whole genome shotgun (WGS) entry which is preliminary data.</text>
</comment>
<dbReference type="Proteomes" id="UP001143370">
    <property type="component" value="Unassembled WGS sequence"/>
</dbReference>
<keyword evidence="3" id="KW-1185">Reference proteome</keyword>
<dbReference type="SUPFAM" id="SSF52317">
    <property type="entry name" value="Class I glutamine amidotransferase-like"/>
    <property type="match status" value="1"/>
</dbReference>